<accession>X1DYQ4</accession>
<organism evidence="1">
    <name type="scientific">marine sediment metagenome</name>
    <dbReference type="NCBI Taxonomy" id="412755"/>
    <lineage>
        <taxon>unclassified sequences</taxon>
        <taxon>metagenomes</taxon>
        <taxon>ecological metagenomes</taxon>
    </lineage>
</organism>
<name>X1DYQ4_9ZZZZ</name>
<dbReference type="AlphaFoldDB" id="X1DYQ4"/>
<proteinExistence type="predicted"/>
<protein>
    <submittedName>
        <fullName evidence="1">Uncharacterized protein</fullName>
    </submittedName>
</protein>
<reference evidence="1" key="1">
    <citation type="journal article" date="2014" name="Front. Microbiol.">
        <title>High frequency of phylogenetically diverse reductive dehalogenase-homologous genes in deep subseafloor sedimentary metagenomes.</title>
        <authorList>
            <person name="Kawai M."/>
            <person name="Futagami T."/>
            <person name="Toyoda A."/>
            <person name="Takaki Y."/>
            <person name="Nishi S."/>
            <person name="Hori S."/>
            <person name="Arai W."/>
            <person name="Tsubouchi T."/>
            <person name="Morono Y."/>
            <person name="Uchiyama I."/>
            <person name="Ito T."/>
            <person name="Fujiyama A."/>
            <person name="Inagaki F."/>
            <person name="Takami H."/>
        </authorList>
    </citation>
    <scope>NUCLEOTIDE SEQUENCE</scope>
    <source>
        <strain evidence="1">Expedition CK06-06</strain>
    </source>
</reference>
<sequence length="185" mass="20980">MPKVPHVYGDPCSAFYDPSKTPKYVYARFSLIVQCPPWNGPEHTTPPNDRMFTLEQVDGVPCRWIYHGTVWHAQFELAIEPPQKIIFLVNNNDGATYFGDAPLGGPEEGYVFHNDITFCEPWYGGAEGMAVVTWTQQATDLLKAINMEKAADLFMEMRPLPDGNLIYKFCRLQDATNIAIEFEPD</sequence>
<evidence type="ECO:0000313" key="1">
    <source>
        <dbReference type="EMBL" id="GAH26151.1"/>
    </source>
</evidence>
<gene>
    <name evidence="1" type="ORF">S03H2_05450</name>
</gene>
<dbReference type="EMBL" id="BARU01002275">
    <property type="protein sequence ID" value="GAH26151.1"/>
    <property type="molecule type" value="Genomic_DNA"/>
</dbReference>
<comment type="caution">
    <text evidence="1">The sequence shown here is derived from an EMBL/GenBank/DDBJ whole genome shotgun (WGS) entry which is preliminary data.</text>
</comment>